<feature type="non-terminal residue" evidence="1">
    <location>
        <position position="53"/>
    </location>
</feature>
<name>A0ABD0NN63_CIRMR</name>
<protein>
    <submittedName>
        <fullName evidence="1">Uncharacterized protein</fullName>
    </submittedName>
</protein>
<evidence type="ECO:0000313" key="1">
    <source>
        <dbReference type="EMBL" id="KAL0163348.1"/>
    </source>
</evidence>
<comment type="caution">
    <text evidence="1">The sequence shown here is derived from an EMBL/GenBank/DDBJ whole genome shotgun (WGS) entry which is preliminary data.</text>
</comment>
<gene>
    <name evidence="1" type="ORF">M9458_042744</name>
</gene>
<proteinExistence type="predicted"/>
<dbReference type="PANTHER" id="PTHR46501:SF7">
    <property type="entry name" value="MYOMEGALIN ISOFORM X1"/>
    <property type="match status" value="1"/>
</dbReference>
<reference evidence="1 2" key="1">
    <citation type="submission" date="2024-05" db="EMBL/GenBank/DDBJ databases">
        <title>Genome sequencing and assembly of Indian major carp, Cirrhinus mrigala (Hamilton, 1822).</title>
        <authorList>
            <person name="Mohindra V."/>
            <person name="Chowdhury L.M."/>
            <person name="Lal K."/>
            <person name="Jena J.K."/>
        </authorList>
    </citation>
    <scope>NUCLEOTIDE SEQUENCE [LARGE SCALE GENOMIC DNA]</scope>
    <source>
        <strain evidence="1">CM1030</strain>
        <tissue evidence="1">Blood</tissue>
    </source>
</reference>
<sequence length="53" mass="6178">GSAVDLSELLAEIRQLRIQLERSIQINTTLRQRLEQQLLSRTDPRSTININYL</sequence>
<dbReference type="InterPro" id="IPR052593">
    <property type="entry name" value="MT-associated_AKAP9-binding"/>
</dbReference>
<dbReference type="EMBL" id="JAMKFB020000021">
    <property type="protein sequence ID" value="KAL0163348.1"/>
    <property type="molecule type" value="Genomic_DNA"/>
</dbReference>
<dbReference type="PANTHER" id="PTHR46501">
    <property type="entry name" value="MYOMEGALIN"/>
    <property type="match status" value="1"/>
</dbReference>
<keyword evidence="2" id="KW-1185">Reference proteome</keyword>
<accession>A0ABD0NN63</accession>
<organism evidence="1 2">
    <name type="scientific">Cirrhinus mrigala</name>
    <name type="common">Mrigala</name>
    <dbReference type="NCBI Taxonomy" id="683832"/>
    <lineage>
        <taxon>Eukaryota</taxon>
        <taxon>Metazoa</taxon>
        <taxon>Chordata</taxon>
        <taxon>Craniata</taxon>
        <taxon>Vertebrata</taxon>
        <taxon>Euteleostomi</taxon>
        <taxon>Actinopterygii</taxon>
        <taxon>Neopterygii</taxon>
        <taxon>Teleostei</taxon>
        <taxon>Ostariophysi</taxon>
        <taxon>Cypriniformes</taxon>
        <taxon>Cyprinidae</taxon>
        <taxon>Labeoninae</taxon>
        <taxon>Labeonini</taxon>
        <taxon>Cirrhinus</taxon>
    </lineage>
</organism>
<feature type="non-terminal residue" evidence="1">
    <location>
        <position position="1"/>
    </location>
</feature>
<dbReference type="AlphaFoldDB" id="A0ABD0NN63"/>
<evidence type="ECO:0000313" key="2">
    <source>
        <dbReference type="Proteomes" id="UP001529510"/>
    </source>
</evidence>
<dbReference type="Proteomes" id="UP001529510">
    <property type="component" value="Unassembled WGS sequence"/>
</dbReference>